<organism evidence="2">
    <name type="scientific">viral metagenome</name>
    <dbReference type="NCBI Taxonomy" id="1070528"/>
    <lineage>
        <taxon>unclassified sequences</taxon>
        <taxon>metagenomes</taxon>
        <taxon>organismal metagenomes</taxon>
    </lineage>
</organism>
<evidence type="ECO:0000313" key="3">
    <source>
        <dbReference type="EMBL" id="QJA66125.1"/>
    </source>
</evidence>
<proteinExistence type="predicted"/>
<evidence type="ECO:0000256" key="1">
    <source>
        <dbReference type="SAM" id="MobiDB-lite"/>
    </source>
</evidence>
<dbReference type="EMBL" id="MT141549">
    <property type="protein sequence ID" value="QJA66125.1"/>
    <property type="molecule type" value="Genomic_DNA"/>
</dbReference>
<protein>
    <submittedName>
        <fullName evidence="2">Uncharacterized protein</fullName>
    </submittedName>
</protein>
<feature type="region of interest" description="Disordered" evidence="1">
    <location>
        <begin position="38"/>
        <end position="74"/>
    </location>
</feature>
<evidence type="ECO:0000313" key="2">
    <source>
        <dbReference type="EMBL" id="QJA54060.1"/>
    </source>
</evidence>
<dbReference type="AlphaFoldDB" id="A0A6H2A3N8"/>
<name>A0A6H2A3N8_9ZZZZ</name>
<reference evidence="2" key="1">
    <citation type="submission" date="2020-03" db="EMBL/GenBank/DDBJ databases">
        <title>The deep terrestrial virosphere.</title>
        <authorList>
            <person name="Holmfeldt K."/>
            <person name="Nilsson E."/>
            <person name="Simone D."/>
            <person name="Lopez-Fernandez M."/>
            <person name="Wu X."/>
            <person name="de Brujin I."/>
            <person name="Lundin D."/>
            <person name="Andersson A."/>
            <person name="Bertilsson S."/>
            <person name="Dopson M."/>
        </authorList>
    </citation>
    <scope>NUCLEOTIDE SEQUENCE</scope>
    <source>
        <strain evidence="4">MM415A05520</strain>
        <strain evidence="3">MM415B00361</strain>
        <strain evidence="2">TM448A04286</strain>
    </source>
</reference>
<dbReference type="EMBL" id="MT144473">
    <property type="protein sequence ID" value="QJA54060.1"/>
    <property type="molecule type" value="Genomic_DNA"/>
</dbReference>
<evidence type="ECO:0000313" key="4">
    <source>
        <dbReference type="EMBL" id="QJA68873.1"/>
    </source>
</evidence>
<sequence>MDLDMRTHHIRSEALALLDLASELSELDEALAREAAQDARRSHRAARRVSGRDGYDLATAKAQARALGRRRDKA</sequence>
<gene>
    <name evidence="4" type="ORF">MM415A05520_0003</name>
    <name evidence="3" type="ORF">MM415B00361_0045</name>
    <name evidence="2" type="ORF">TM448A04286_0012</name>
</gene>
<dbReference type="EMBL" id="MT141657">
    <property type="protein sequence ID" value="QJA68873.1"/>
    <property type="molecule type" value="Genomic_DNA"/>
</dbReference>
<accession>A0A6H2A3N8</accession>